<evidence type="ECO:0000256" key="10">
    <source>
        <dbReference type="ARBA" id="ARBA00023049"/>
    </source>
</evidence>
<evidence type="ECO:0000256" key="6">
    <source>
        <dbReference type="ARBA" id="ARBA00022723"/>
    </source>
</evidence>
<name>A0A2V3W0A2_9BACI</name>
<dbReference type="RefSeq" id="WP_242694695.1">
    <property type="nucleotide sequence ID" value="NZ_JADIJL010000012.1"/>
</dbReference>
<keyword evidence="6" id="KW-0479">Metal-binding</keyword>
<keyword evidence="4" id="KW-0645">Protease</keyword>
<dbReference type="GO" id="GO:0008237">
    <property type="term" value="F:metallopeptidase activity"/>
    <property type="evidence" value="ECO:0007669"/>
    <property type="project" value="UniProtKB-KW"/>
</dbReference>
<dbReference type="Pfam" id="PF02163">
    <property type="entry name" value="Peptidase_M50"/>
    <property type="match status" value="2"/>
</dbReference>
<evidence type="ECO:0000256" key="1">
    <source>
        <dbReference type="ARBA" id="ARBA00001947"/>
    </source>
</evidence>
<keyword evidence="5 12" id="KW-0812">Transmembrane</keyword>
<feature type="transmembrane region" description="Helical" evidence="12">
    <location>
        <begin position="118"/>
        <end position="136"/>
    </location>
</feature>
<keyword evidence="15" id="KW-1185">Reference proteome</keyword>
<feature type="domain" description="Peptidase M50" evidence="13">
    <location>
        <begin position="33"/>
        <end position="101"/>
    </location>
</feature>
<evidence type="ECO:0000256" key="3">
    <source>
        <dbReference type="ARBA" id="ARBA00007931"/>
    </source>
</evidence>
<evidence type="ECO:0000259" key="13">
    <source>
        <dbReference type="Pfam" id="PF02163"/>
    </source>
</evidence>
<proteinExistence type="inferred from homology"/>
<feature type="transmembrane region" description="Helical" evidence="12">
    <location>
        <begin position="92"/>
        <end position="111"/>
    </location>
</feature>
<evidence type="ECO:0000313" key="15">
    <source>
        <dbReference type="Proteomes" id="UP000247978"/>
    </source>
</evidence>
<comment type="similarity">
    <text evidence="3">Belongs to the peptidase M50B family.</text>
</comment>
<comment type="subcellular location">
    <subcellularLocation>
        <location evidence="2">Membrane</location>
        <topology evidence="2">Multi-pass membrane protein</topology>
    </subcellularLocation>
</comment>
<gene>
    <name evidence="14" type="ORF">DFR56_107135</name>
</gene>
<feature type="domain" description="Peptidase M50" evidence="13">
    <location>
        <begin position="113"/>
        <end position="163"/>
    </location>
</feature>
<keyword evidence="11 12" id="KW-0472">Membrane</keyword>
<evidence type="ECO:0000256" key="2">
    <source>
        <dbReference type="ARBA" id="ARBA00004141"/>
    </source>
</evidence>
<evidence type="ECO:0000256" key="8">
    <source>
        <dbReference type="ARBA" id="ARBA00022833"/>
    </source>
</evidence>
<evidence type="ECO:0000256" key="11">
    <source>
        <dbReference type="ARBA" id="ARBA00023136"/>
    </source>
</evidence>
<dbReference type="EMBL" id="QJJQ01000007">
    <property type="protein sequence ID" value="PXW86614.1"/>
    <property type="molecule type" value="Genomic_DNA"/>
</dbReference>
<comment type="cofactor">
    <cofactor evidence="1">
        <name>Zn(2+)</name>
        <dbReference type="ChEBI" id="CHEBI:29105"/>
    </cofactor>
</comment>
<dbReference type="AlphaFoldDB" id="A0A2V3W0A2"/>
<feature type="transmembrane region" description="Helical" evidence="12">
    <location>
        <begin position="54"/>
        <end position="72"/>
    </location>
</feature>
<feature type="transmembrane region" description="Helical" evidence="12">
    <location>
        <begin position="160"/>
        <end position="193"/>
    </location>
</feature>
<reference evidence="14 15" key="1">
    <citation type="submission" date="2018-05" db="EMBL/GenBank/DDBJ databases">
        <title>Genomic Encyclopedia of Type Strains, Phase IV (KMG-IV): sequencing the most valuable type-strain genomes for metagenomic binning, comparative biology and taxonomic classification.</title>
        <authorList>
            <person name="Goeker M."/>
        </authorList>
    </citation>
    <scope>NUCLEOTIDE SEQUENCE [LARGE SCALE GENOMIC DNA]</scope>
    <source>
        <strain evidence="14 15">DSM 28556</strain>
    </source>
</reference>
<dbReference type="GO" id="GO:0046872">
    <property type="term" value="F:metal ion binding"/>
    <property type="evidence" value="ECO:0007669"/>
    <property type="project" value="UniProtKB-KW"/>
</dbReference>
<evidence type="ECO:0000256" key="4">
    <source>
        <dbReference type="ARBA" id="ARBA00022670"/>
    </source>
</evidence>
<dbReference type="InterPro" id="IPR008915">
    <property type="entry name" value="Peptidase_M50"/>
</dbReference>
<keyword evidence="8" id="KW-0862">Zinc</keyword>
<organism evidence="14 15">
    <name type="scientific">Pseudogracilibacillus auburnensis</name>
    <dbReference type="NCBI Taxonomy" id="1494959"/>
    <lineage>
        <taxon>Bacteria</taxon>
        <taxon>Bacillati</taxon>
        <taxon>Bacillota</taxon>
        <taxon>Bacilli</taxon>
        <taxon>Bacillales</taxon>
        <taxon>Bacillaceae</taxon>
        <taxon>Pseudogracilibacillus</taxon>
    </lineage>
</organism>
<evidence type="ECO:0000256" key="7">
    <source>
        <dbReference type="ARBA" id="ARBA00022801"/>
    </source>
</evidence>
<keyword evidence="9 12" id="KW-1133">Transmembrane helix</keyword>
<evidence type="ECO:0000256" key="5">
    <source>
        <dbReference type="ARBA" id="ARBA00022692"/>
    </source>
</evidence>
<sequence>MTTFLNFIRLIHIHPILIIFIVISVITGTFIHLFILLSIVFIHEVGHFLAAKWYRWRINAIILWVFGGVMKTEESANRPIKEDMIVTAAGPFQHVMIYFCISGLTLLPLIPDSIIETAFYYNTVILLFNLLPIYPLDGGKLLFYLLSFFIPYKKAHRFTILFSILVCSFLILFQLFILPFTLSSLLIIVFLLIENRTEWKNHYFLFMRFLLNRLHEESEHKVKRLDVPPDLRLIDIFAFFERNKKHHIYVNGQEKEPLSEKKSLHFYFKEKRYNETIAEIMKYP</sequence>
<comment type="caution">
    <text evidence="14">The sequence shown here is derived from an EMBL/GenBank/DDBJ whole genome shotgun (WGS) entry which is preliminary data.</text>
</comment>
<dbReference type="PANTHER" id="PTHR39188">
    <property type="entry name" value="MEMBRANE-ASSOCIATED ZINC METALLOPROTEASE M50B"/>
    <property type="match status" value="1"/>
</dbReference>
<feature type="transmembrane region" description="Helical" evidence="12">
    <location>
        <begin position="16"/>
        <end position="42"/>
    </location>
</feature>
<dbReference type="Proteomes" id="UP000247978">
    <property type="component" value="Unassembled WGS sequence"/>
</dbReference>
<keyword evidence="10" id="KW-0482">Metalloprotease</keyword>
<protein>
    <submittedName>
        <fullName evidence="14">Sporulation factor SpoIVFB</fullName>
    </submittedName>
</protein>
<evidence type="ECO:0000256" key="9">
    <source>
        <dbReference type="ARBA" id="ARBA00022989"/>
    </source>
</evidence>
<evidence type="ECO:0000256" key="12">
    <source>
        <dbReference type="SAM" id="Phobius"/>
    </source>
</evidence>
<dbReference type="PANTHER" id="PTHR39188:SF3">
    <property type="entry name" value="STAGE IV SPORULATION PROTEIN FB"/>
    <property type="match status" value="1"/>
</dbReference>
<evidence type="ECO:0000313" key="14">
    <source>
        <dbReference type="EMBL" id="PXW86614.1"/>
    </source>
</evidence>
<accession>A0A2V3W0A2</accession>
<dbReference type="GO" id="GO:0016020">
    <property type="term" value="C:membrane"/>
    <property type="evidence" value="ECO:0007669"/>
    <property type="project" value="UniProtKB-SubCell"/>
</dbReference>
<keyword evidence="7" id="KW-0378">Hydrolase</keyword>
<dbReference type="GO" id="GO:0006508">
    <property type="term" value="P:proteolysis"/>
    <property type="evidence" value="ECO:0007669"/>
    <property type="project" value="UniProtKB-KW"/>
</dbReference>